<keyword evidence="2" id="KW-0378">Hydrolase</keyword>
<dbReference type="InterPro" id="IPR002925">
    <property type="entry name" value="Dienelactn_hydro"/>
</dbReference>
<accession>A0ABX3GWM4</accession>
<name>A0ABX3GWM4_PAEBO</name>
<dbReference type="GO" id="GO:0016787">
    <property type="term" value="F:hydrolase activity"/>
    <property type="evidence" value="ECO:0007669"/>
    <property type="project" value="UniProtKB-KW"/>
</dbReference>
<evidence type="ECO:0000313" key="2">
    <source>
        <dbReference type="EMBL" id="OMD39178.1"/>
    </source>
</evidence>
<dbReference type="Gene3D" id="3.40.50.1820">
    <property type="entry name" value="alpha/beta hydrolase"/>
    <property type="match status" value="1"/>
</dbReference>
<dbReference type="Pfam" id="PF01738">
    <property type="entry name" value="DLH"/>
    <property type="match status" value="1"/>
</dbReference>
<dbReference type="SUPFAM" id="SSF53474">
    <property type="entry name" value="alpha/beta-Hydrolases"/>
    <property type="match status" value="1"/>
</dbReference>
<sequence>MGKETLTIERFKLPLDNGLYLEGEVRVPPGELLKPVVLISHGFRGHKDWAFWPEVSGRLAESGFYTVSFNFSRIAARSATGIGPQELAETATLSRELEDLEQVLGSLQEGRLPLAEQANLKRLALLGHSRAGGGNIVFAAEHPEVQALVVWNGGSAPARSQADGGPALTPQDYAVQEDVERNKGRFNLEEALRLLPATALIIQGDQDRESLLQQNAGFREQAPQHRYYSVRGADHTFNTVDPYEGPTPELNEAVAVTLGFLHEQLG</sequence>
<organism evidence="2 3">
    <name type="scientific">Paenibacillus borealis</name>
    <dbReference type="NCBI Taxonomy" id="160799"/>
    <lineage>
        <taxon>Bacteria</taxon>
        <taxon>Bacillati</taxon>
        <taxon>Bacillota</taxon>
        <taxon>Bacilli</taxon>
        <taxon>Bacillales</taxon>
        <taxon>Paenibacillaceae</taxon>
        <taxon>Paenibacillus</taxon>
    </lineage>
</organism>
<keyword evidence="3" id="KW-1185">Reference proteome</keyword>
<feature type="domain" description="Dienelactone hydrolase" evidence="1">
    <location>
        <begin position="29"/>
        <end position="166"/>
    </location>
</feature>
<proteinExistence type="predicted"/>
<reference evidence="2 3" key="1">
    <citation type="submission" date="2016-10" db="EMBL/GenBank/DDBJ databases">
        <title>Paenibacillus species isolates.</title>
        <authorList>
            <person name="Beno S.M."/>
        </authorList>
    </citation>
    <scope>NUCLEOTIDE SEQUENCE [LARGE SCALE GENOMIC DNA]</scope>
    <source>
        <strain evidence="2 3">FSL H7-0744</strain>
    </source>
</reference>
<protein>
    <submittedName>
        <fullName evidence="2">Alpha/beta hydrolase</fullName>
    </submittedName>
</protein>
<gene>
    <name evidence="2" type="ORF">BSK56_29680</name>
</gene>
<dbReference type="Proteomes" id="UP000187412">
    <property type="component" value="Unassembled WGS sequence"/>
</dbReference>
<dbReference type="InterPro" id="IPR029058">
    <property type="entry name" value="AB_hydrolase_fold"/>
</dbReference>
<comment type="caution">
    <text evidence="2">The sequence shown here is derived from an EMBL/GenBank/DDBJ whole genome shotgun (WGS) entry which is preliminary data.</text>
</comment>
<evidence type="ECO:0000259" key="1">
    <source>
        <dbReference type="Pfam" id="PF01738"/>
    </source>
</evidence>
<dbReference type="RefSeq" id="WP_076114030.1">
    <property type="nucleotide sequence ID" value="NZ_MPTB01000057.1"/>
</dbReference>
<evidence type="ECO:0000313" key="3">
    <source>
        <dbReference type="Proteomes" id="UP000187412"/>
    </source>
</evidence>
<dbReference type="EMBL" id="MPTB01000057">
    <property type="protein sequence ID" value="OMD39178.1"/>
    <property type="molecule type" value="Genomic_DNA"/>
</dbReference>